<gene>
    <name evidence="2" type="ORF">BDN70DRAFT_799685</name>
</gene>
<comment type="similarity">
    <text evidence="1">Belongs to the CoA-transferase III family.</text>
</comment>
<dbReference type="Proteomes" id="UP000807469">
    <property type="component" value="Unassembled WGS sequence"/>
</dbReference>
<dbReference type="InterPro" id="IPR003673">
    <property type="entry name" value="CoA-Trfase_fam_III"/>
</dbReference>
<name>A0A9P6D4V3_9AGAR</name>
<dbReference type="Pfam" id="PF02515">
    <property type="entry name" value="CoA_transf_3"/>
    <property type="match status" value="1"/>
</dbReference>
<accession>A0A9P6D4V3</accession>
<organism evidence="2 3">
    <name type="scientific">Pholiota conissans</name>
    <dbReference type="NCBI Taxonomy" id="109636"/>
    <lineage>
        <taxon>Eukaryota</taxon>
        <taxon>Fungi</taxon>
        <taxon>Dikarya</taxon>
        <taxon>Basidiomycota</taxon>
        <taxon>Agaricomycotina</taxon>
        <taxon>Agaricomycetes</taxon>
        <taxon>Agaricomycetidae</taxon>
        <taxon>Agaricales</taxon>
        <taxon>Agaricineae</taxon>
        <taxon>Strophariaceae</taxon>
        <taxon>Pholiota</taxon>
    </lineage>
</organism>
<keyword evidence="3" id="KW-1185">Reference proteome</keyword>
<evidence type="ECO:0000313" key="3">
    <source>
        <dbReference type="Proteomes" id="UP000807469"/>
    </source>
</evidence>
<dbReference type="GO" id="GO:0003824">
    <property type="term" value="F:catalytic activity"/>
    <property type="evidence" value="ECO:0007669"/>
    <property type="project" value="InterPro"/>
</dbReference>
<dbReference type="PANTHER" id="PTHR48228">
    <property type="entry name" value="SUCCINYL-COA--D-CITRAMALATE COA-TRANSFERASE"/>
    <property type="match status" value="1"/>
</dbReference>
<reference evidence="2" key="1">
    <citation type="submission" date="2020-11" db="EMBL/GenBank/DDBJ databases">
        <authorList>
            <consortium name="DOE Joint Genome Institute"/>
            <person name="Ahrendt S."/>
            <person name="Riley R."/>
            <person name="Andreopoulos W."/>
            <person name="Labutti K."/>
            <person name="Pangilinan J."/>
            <person name="Ruiz-Duenas F.J."/>
            <person name="Barrasa J.M."/>
            <person name="Sanchez-Garcia M."/>
            <person name="Camarero S."/>
            <person name="Miyauchi S."/>
            <person name="Serrano A."/>
            <person name="Linde D."/>
            <person name="Babiker R."/>
            <person name="Drula E."/>
            <person name="Ayuso-Fernandez I."/>
            <person name="Pacheco R."/>
            <person name="Padilla G."/>
            <person name="Ferreira P."/>
            <person name="Barriuso J."/>
            <person name="Kellner H."/>
            <person name="Castanera R."/>
            <person name="Alfaro M."/>
            <person name="Ramirez L."/>
            <person name="Pisabarro A.G."/>
            <person name="Kuo A."/>
            <person name="Tritt A."/>
            <person name="Lipzen A."/>
            <person name="He G."/>
            <person name="Yan M."/>
            <person name="Ng V."/>
            <person name="Cullen D."/>
            <person name="Martin F."/>
            <person name="Rosso M.-N."/>
            <person name="Henrissat B."/>
            <person name="Hibbett D."/>
            <person name="Martinez A.T."/>
            <person name="Grigoriev I.V."/>
        </authorList>
    </citation>
    <scope>NUCLEOTIDE SEQUENCE</scope>
    <source>
        <strain evidence="2">CIRM-BRFM 674</strain>
    </source>
</reference>
<dbReference type="PANTHER" id="PTHR48228:SF4">
    <property type="entry name" value="BLR3030 PROTEIN"/>
    <property type="match status" value="1"/>
</dbReference>
<evidence type="ECO:0000256" key="1">
    <source>
        <dbReference type="ARBA" id="ARBA00008383"/>
    </source>
</evidence>
<dbReference type="OrthoDB" id="2308815at2759"/>
<dbReference type="InterPro" id="IPR023606">
    <property type="entry name" value="CoA-Trfase_III_dom_1_sf"/>
</dbReference>
<proteinExistence type="inferred from homology"/>
<sequence length="525" mass="57507">MTPLPEQLKTLWLSAGLPEDFLSNLSLVGNPDTAVPSSFRVGLAAQISISLLGLSSAYLHYLRTGVQQTVTVEARHAALSFHSEAWYTVDDALYGGEIWDNIAGLYRTQDGWVRIHTNFPHHRAGVLKILGLSDTPDSRVAKAEVIPAILKWDAQALEEECGKHGMCVFKLRTLDEWERTKQAAALVDAPVIDLRYVGDATIPTFGEKTPNMPMGGVRVLDLSRVLAGPVAGRSLAAYGAQVLLITSANLPSLPLLDIETSLGKRTTQLNLSNTNESNSDREKFRSLVQGADVFLQAYRPGGLDAKGFGVADVARIKSGYPNSPQQGFVYASLRAWGWDGPWADRRGFDSLVQTATGFNVDEGNAYHQFSKSQGAESEWAPRPLPMQALDHAAGYFLAFGINVALARALTTGRSHEVRVSLAAVGKWIRSLGRLDPETAFGSLARPFPKRSWPPADEIKDLSVIWNERRGAESMPITKSGRKKMTALRHAAILSKTPVREGLLDEQKERHWGAPMRLDVDAPVWI</sequence>
<dbReference type="Gene3D" id="3.40.50.10540">
    <property type="entry name" value="Crotonobetainyl-coa:carnitine coa-transferase, domain 1"/>
    <property type="match status" value="1"/>
</dbReference>
<protein>
    <submittedName>
        <fullName evidence="2">CoA-transferase family III</fullName>
    </submittedName>
</protein>
<dbReference type="InterPro" id="IPR050509">
    <property type="entry name" value="CoA-transferase_III"/>
</dbReference>
<comment type="caution">
    <text evidence="2">The sequence shown here is derived from an EMBL/GenBank/DDBJ whole genome shotgun (WGS) entry which is preliminary data.</text>
</comment>
<dbReference type="EMBL" id="MU155153">
    <property type="protein sequence ID" value="KAF9483445.1"/>
    <property type="molecule type" value="Genomic_DNA"/>
</dbReference>
<dbReference type="AlphaFoldDB" id="A0A9P6D4V3"/>
<evidence type="ECO:0000313" key="2">
    <source>
        <dbReference type="EMBL" id="KAF9483445.1"/>
    </source>
</evidence>
<dbReference type="SUPFAM" id="SSF89796">
    <property type="entry name" value="CoA-transferase family III (CaiB/BaiF)"/>
    <property type="match status" value="2"/>
</dbReference>